<reference evidence="3 4" key="1">
    <citation type="submission" date="2020-08" db="EMBL/GenBank/DDBJ databases">
        <title>Genome sequence of Diaphorobacter aerolatus KACC 16536T.</title>
        <authorList>
            <person name="Hyun D.-W."/>
            <person name="Bae J.-W."/>
        </authorList>
    </citation>
    <scope>NUCLEOTIDE SEQUENCE [LARGE SCALE GENOMIC DNA]</scope>
    <source>
        <strain evidence="3 4">KACC 16536</strain>
    </source>
</reference>
<dbReference type="InterPro" id="IPR047216">
    <property type="entry name" value="Endonuclease_DUF559_bact"/>
</dbReference>
<sequence length="159" mass="18040">MLAEARDIQHRPENPLSRERERDGVRVPRARALRQNSTDAEHMLWQKLRSRQIDGVKFRRQHPVGSYFVDFACVPKRLAIELDGGQHAHGSAIVYDEHRTLFLKSAGWQVLRFWNHEVIGNLEGVLEVILHALREPTSPSPQPSPASGRGSNSALIDAR</sequence>
<keyword evidence="3" id="KW-0378">Hydrolase</keyword>
<name>A0A7H0GNT0_9BURK</name>
<feature type="region of interest" description="Disordered" evidence="1">
    <location>
        <begin position="1"/>
        <end position="27"/>
    </location>
</feature>
<organism evidence="3 4">
    <name type="scientific">Diaphorobacter aerolatus</name>
    <dbReference type="NCBI Taxonomy" id="1288495"/>
    <lineage>
        <taxon>Bacteria</taxon>
        <taxon>Pseudomonadati</taxon>
        <taxon>Pseudomonadota</taxon>
        <taxon>Betaproteobacteria</taxon>
        <taxon>Burkholderiales</taxon>
        <taxon>Comamonadaceae</taxon>
        <taxon>Diaphorobacter</taxon>
    </lineage>
</organism>
<dbReference type="CDD" id="cd01038">
    <property type="entry name" value="Endonuclease_DUF559"/>
    <property type="match status" value="1"/>
</dbReference>
<protein>
    <submittedName>
        <fullName evidence="3">Endonuclease domain-containing protein</fullName>
    </submittedName>
</protein>
<keyword evidence="3" id="KW-0540">Nuclease</keyword>
<accession>A0A7H0GNT0</accession>
<dbReference type="Pfam" id="PF04480">
    <property type="entry name" value="DUF559"/>
    <property type="match status" value="1"/>
</dbReference>
<dbReference type="PANTHER" id="PTHR38590">
    <property type="entry name" value="BLL0828 PROTEIN"/>
    <property type="match status" value="1"/>
</dbReference>
<dbReference type="InterPro" id="IPR007569">
    <property type="entry name" value="DUF559"/>
</dbReference>
<dbReference type="AlphaFoldDB" id="A0A7H0GNT0"/>
<evidence type="ECO:0000313" key="3">
    <source>
        <dbReference type="EMBL" id="QNP49946.1"/>
    </source>
</evidence>
<feature type="region of interest" description="Disordered" evidence="1">
    <location>
        <begin position="136"/>
        <end position="159"/>
    </location>
</feature>
<keyword evidence="3" id="KW-0255">Endonuclease</keyword>
<dbReference type="InterPro" id="IPR011335">
    <property type="entry name" value="Restrct_endonuc-II-like"/>
</dbReference>
<dbReference type="EMBL" id="CP060783">
    <property type="protein sequence ID" value="QNP49946.1"/>
    <property type="molecule type" value="Genomic_DNA"/>
</dbReference>
<gene>
    <name evidence="3" type="ORF">H9K75_08850</name>
</gene>
<evidence type="ECO:0000259" key="2">
    <source>
        <dbReference type="Pfam" id="PF04480"/>
    </source>
</evidence>
<dbReference type="Proteomes" id="UP000516028">
    <property type="component" value="Chromosome"/>
</dbReference>
<dbReference type="SUPFAM" id="SSF52980">
    <property type="entry name" value="Restriction endonuclease-like"/>
    <property type="match status" value="1"/>
</dbReference>
<dbReference type="RefSeq" id="WP_187725486.1">
    <property type="nucleotide sequence ID" value="NZ_CP060783.1"/>
</dbReference>
<dbReference type="PANTHER" id="PTHR38590:SF1">
    <property type="entry name" value="BLL0828 PROTEIN"/>
    <property type="match status" value="1"/>
</dbReference>
<dbReference type="GO" id="GO:0004519">
    <property type="term" value="F:endonuclease activity"/>
    <property type="evidence" value="ECO:0007669"/>
    <property type="project" value="UniProtKB-KW"/>
</dbReference>
<keyword evidence="4" id="KW-1185">Reference proteome</keyword>
<feature type="compositionally biased region" description="Basic and acidic residues" evidence="1">
    <location>
        <begin position="1"/>
        <end position="26"/>
    </location>
</feature>
<proteinExistence type="predicted"/>
<feature type="domain" description="DUF559" evidence="2">
    <location>
        <begin position="29"/>
        <end position="133"/>
    </location>
</feature>
<dbReference type="KEGG" id="daer:H9K75_08850"/>
<evidence type="ECO:0000313" key="4">
    <source>
        <dbReference type="Proteomes" id="UP000516028"/>
    </source>
</evidence>
<dbReference type="Gene3D" id="3.40.960.10">
    <property type="entry name" value="VSR Endonuclease"/>
    <property type="match status" value="1"/>
</dbReference>
<evidence type="ECO:0000256" key="1">
    <source>
        <dbReference type="SAM" id="MobiDB-lite"/>
    </source>
</evidence>